<dbReference type="Proteomes" id="UP001156484">
    <property type="component" value="Chromosome"/>
</dbReference>
<accession>A0ACD4DIN6</accession>
<protein>
    <submittedName>
        <fullName evidence="1">Mechanosensitive ion channel family protein</fullName>
    </submittedName>
</protein>
<gene>
    <name evidence="1" type="ORF">OED52_05070</name>
</gene>
<sequence length="310" mass="33727">MPTPIPSFEILAFQLTDTNRDWLIHRPLAILSYVVVAVALRFVLHRLIDRMTKPRERSGKPRRSFLAPLQERAERAIGDPYARERRVQRAQTIGSVFKSGVSVVVLVWVVLQTLDTLGFNVAPFIASAGIAGVALGFGAQNLVRDFISGMFMLLEDQYGVGDVVDLGDAVGTVESVGLRVTTVRDIDGTLWFCRNGEILRVGNMSQGHAVSVIDVPIAPTSNVDRACRIALRAVLDGVEREDIAPDVLEKPELLGVNSVTAGAVTLRLTVRVRAGKQWAIRRSLTRAVLEAFEQNGIESPNLAVAAPVSG</sequence>
<keyword evidence="2" id="KW-1185">Reference proteome</keyword>
<name>A0ACD4DIN6_9NOCA</name>
<organism evidence="1 2">
    <name type="scientific">Rhodococcus sacchari</name>
    <dbReference type="NCBI Taxonomy" id="2962047"/>
    <lineage>
        <taxon>Bacteria</taxon>
        <taxon>Bacillati</taxon>
        <taxon>Actinomycetota</taxon>
        <taxon>Actinomycetes</taxon>
        <taxon>Mycobacteriales</taxon>
        <taxon>Nocardiaceae</taxon>
        <taxon>Rhodococcus</taxon>
    </lineage>
</organism>
<evidence type="ECO:0000313" key="1">
    <source>
        <dbReference type="EMBL" id="UYP19929.1"/>
    </source>
</evidence>
<evidence type="ECO:0000313" key="2">
    <source>
        <dbReference type="Proteomes" id="UP001156484"/>
    </source>
</evidence>
<dbReference type="EMBL" id="CP107551">
    <property type="protein sequence ID" value="UYP19929.1"/>
    <property type="molecule type" value="Genomic_DNA"/>
</dbReference>
<proteinExistence type="predicted"/>
<reference evidence="1" key="1">
    <citation type="submission" date="2022-10" db="EMBL/GenBank/DDBJ databases">
        <title>Rhodococcus ferula Z13 complete genome.</title>
        <authorList>
            <person name="Long X."/>
            <person name="Zang M."/>
        </authorList>
    </citation>
    <scope>NUCLEOTIDE SEQUENCE</scope>
    <source>
        <strain evidence="1">Z13</strain>
    </source>
</reference>